<dbReference type="SUPFAM" id="SSF53098">
    <property type="entry name" value="Ribonuclease H-like"/>
    <property type="match status" value="1"/>
</dbReference>
<dbReference type="InterPro" id="IPR025948">
    <property type="entry name" value="HTH-like_dom"/>
</dbReference>
<dbReference type="PANTHER" id="PTHR46889">
    <property type="entry name" value="TRANSPOSASE INSF FOR INSERTION SEQUENCE IS3B-RELATED"/>
    <property type="match status" value="1"/>
</dbReference>
<accession>H1Y0P5</accession>
<organism evidence="2 3">
    <name type="scientific">Mucilaginibacter paludis DSM 18603</name>
    <dbReference type="NCBI Taxonomy" id="714943"/>
    <lineage>
        <taxon>Bacteria</taxon>
        <taxon>Pseudomonadati</taxon>
        <taxon>Bacteroidota</taxon>
        <taxon>Sphingobacteriia</taxon>
        <taxon>Sphingobacteriales</taxon>
        <taxon>Sphingobacteriaceae</taxon>
        <taxon>Mucilaginibacter</taxon>
    </lineage>
</organism>
<dbReference type="PROSITE" id="PS50994">
    <property type="entry name" value="INTEGRASE"/>
    <property type="match status" value="1"/>
</dbReference>
<dbReference type="Pfam" id="PF13276">
    <property type="entry name" value="HTH_21"/>
    <property type="match status" value="1"/>
</dbReference>
<dbReference type="Proteomes" id="UP000002774">
    <property type="component" value="Chromosome"/>
</dbReference>
<dbReference type="RefSeq" id="WP_008509699.1">
    <property type="nucleotide sequence ID" value="NZ_CM001403.1"/>
</dbReference>
<dbReference type="InterPro" id="IPR036397">
    <property type="entry name" value="RNaseH_sf"/>
</dbReference>
<feature type="domain" description="Integrase catalytic" evidence="1">
    <location>
        <begin position="118"/>
        <end position="161"/>
    </location>
</feature>
<dbReference type="HOGENOM" id="CLU_027402_21_2_10"/>
<evidence type="ECO:0000313" key="3">
    <source>
        <dbReference type="Proteomes" id="UP000002774"/>
    </source>
</evidence>
<dbReference type="EMBL" id="CM001403">
    <property type="protein sequence ID" value="EHQ28785.1"/>
    <property type="molecule type" value="Genomic_DNA"/>
</dbReference>
<dbReference type="InterPro" id="IPR001584">
    <property type="entry name" value="Integrase_cat-core"/>
</dbReference>
<dbReference type="Gene3D" id="3.30.420.10">
    <property type="entry name" value="Ribonuclease H-like superfamily/Ribonuclease H"/>
    <property type="match status" value="1"/>
</dbReference>
<gene>
    <name evidence="2" type="ORF">Mucpa_4700</name>
</gene>
<dbReference type="eggNOG" id="COG2801">
    <property type="taxonomic scope" value="Bacteria"/>
</dbReference>
<protein>
    <submittedName>
        <fullName evidence="2">Integrase catalytic region</fullName>
    </submittedName>
</protein>
<dbReference type="STRING" id="714943.Mucpa_4700"/>
<dbReference type="PANTHER" id="PTHR46889:SF4">
    <property type="entry name" value="TRANSPOSASE INSO FOR INSERTION SEQUENCE ELEMENT IS911B-RELATED"/>
    <property type="match status" value="1"/>
</dbReference>
<dbReference type="AlphaFoldDB" id="H1Y0P5"/>
<dbReference type="Pfam" id="PF00665">
    <property type="entry name" value="rve"/>
    <property type="match status" value="1"/>
</dbReference>
<dbReference type="GO" id="GO:0003676">
    <property type="term" value="F:nucleic acid binding"/>
    <property type="evidence" value="ECO:0007669"/>
    <property type="project" value="InterPro"/>
</dbReference>
<dbReference type="InterPro" id="IPR012337">
    <property type="entry name" value="RNaseH-like_sf"/>
</dbReference>
<evidence type="ECO:0000313" key="2">
    <source>
        <dbReference type="EMBL" id="EHQ28785.1"/>
    </source>
</evidence>
<dbReference type="InterPro" id="IPR050900">
    <property type="entry name" value="Transposase_IS3/IS150/IS904"/>
</dbReference>
<dbReference type="GO" id="GO:0015074">
    <property type="term" value="P:DNA integration"/>
    <property type="evidence" value="ECO:0007669"/>
    <property type="project" value="InterPro"/>
</dbReference>
<reference evidence="2" key="1">
    <citation type="submission" date="2011-09" db="EMBL/GenBank/DDBJ databases">
        <title>The permanent draft genome of Mucilaginibacter paludis DSM 18603.</title>
        <authorList>
            <consortium name="US DOE Joint Genome Institute (JGI-PGF)"/>
            <person name="Lucas S."/>
            <person name="Han J."/>
            <person name="Lapidus A."/>
            <person name="Bruce D."/>
            <person name="Goodwin L."/>
            <person name="Pitluck S."/>
            <person name="Peters L."/>
            <person name="Kyrpides N."/>
            <person name="Mavromatis K."/>
            <person name="Ivanova N."/>
            <person name="Mikhailova N."/>
            <person name="Held B."/>
            <person name="Detter J.C."/>
            <person name="Tapia R."/>
            <person name="Han C."/>
            <person name="Land M."/>
            <person name="Hauser L."/>
            <person name="Markowitz V."/>
            <person name="Cheng J.-F."/>
            <person name="Hugenholtz P."/>
            <person name="Woyke T."/>
            <person name="Wu D."/>
            <person name="Tindall B."/>
            <person name="Brambilla E."/>
            <person name="Klenk H.-P."/>
            <person name="Eisen J.A."/>
        </authorList>
    </citation>
    <scope>NUCLEOTIDE SEQUENCE [LARGE SCALE GENOMIC DNA]</scope>
    <source>
        <strain evidence="2">DSM 18603</strain>
    </source>
</reference>
<name>H1Y0P5_9SPHI</name>
<keyword evidence="3" id="KW-1185">Reference proteome</keyword>
<sequence length="161" mass="18883">MVYAFILSQETLFSVIIMCQVLSVSRSCYYAYRKKDLRLENPEIRQIELQVVNAFTLHKRRYGVRRLMPELLDQGLKIGHCKLRRILQENKLKAIQPRSFVPRTTDSRHPYPISPNLLRKTPFPVKVNQVWVGDITYIPLQAGGWCYLAVWMDLFSRKVTG</sequence>
<proteinExistence type="predicted"/>
<evidence type="ECO:0000259" key="1">
    <source>
        <dbReference type="PROSITE" id="PS50994"/>
    </source>
</evidence>